<organism evidence="4 5">
    <name type="scientific">Leucobacter iarius</name>
    <dbReference type="NCBI Taxonomy" id="333963"/>
    <lineage>
        <taxon>Bacteria</taxon>
        <taxon>Bacillati</taxon>
        <taxon>Actinomycetota</taxon>
        <taxon>Actinomycetes</taxon>
        <taxon>Micrococcales</taxon>
        <taxon>Microbacteriaceae</taxon>
        <taxon>Leucobacter</taxon>
    </lineage>
</organism>
<feature type="compositionally biased region" description="Basic and acidic residues" evidence="2">
    <location>
        <begin position="14"/>
        <end position="23"/>
    </location>
</feature>
<comment type="function">
    <text evidence="1">Involved in the modulation of the specificity of the ClpAP-mediated ATP-dependent protein degradation.</text>
</comment>
<accession>A0ABP4XN62</accession>
<dbReference type="InterPro" id="IPR003769">
    <property type="entry name" value="ClpS_core"/>
</dbReference>
<dbReference type="InterPro" id="IPR014719">
    <property type="entry name" value="Ribosomal_bL12_C/ClpS-like"/>
</dbReference>
<dbReference type="Proteomes" id="UP001500851">
    <property type="component" value="Unassembled WGS sequence"/>
</dbReference>
<feature type="region of interest" description="Disordered" evidence="2">
    <location>
        <begin position="1"/>
        <end position="27"/>
    </location>
</feature>
<dbReference type="NCBIfam" id="NF000668">
    <property type="entry name" value="PRK00033.1-1"/>
    <property type="match status" value="1"/>
</dbReference>
<dbReference type="EMBL" id="BAAAOB010000001">
    <property type="protein sequence ID" value="GAA1789148.1"/>
    <property type="molecule type" value="Genomic_DNA"/>
</dbReference>
<comment type="subunit">
    <text evidence="1">Binds to the N-terminal domain of the chaperone ClpA.</text>
</comment>
<dbReference type="Pfam" id="PF02617">
    <property type="entry name" value="ClpS"/>
    <property type="match status" value="1"/>
</dbReference>
<sequence>MVATETQPGTGVGTEHELHRAPAPERPWQTVVWDDPVNLMSYVSYVFRSHFGFSTERAEELMLRVHHDGSAVVAEGGREAMEMHVEAMHGYGLWATVRKEDAS</sequence>
<reference evidence="5" key="1">
    <citation type="journal article" date="2019" name="Int. J. Syst. Evol. Microbiol.">
        <title>The Global Catalogue of Microorganisms (GCM) 10K type strain sequencing project: providing services to taxonomists for standard genome sequencing and annotation.</title>
        <authorList>
            <consortium name="The Broad Institute Genomics Platform"/>
            <consortium name="The Broad Institute Genome Sequencing Center for Infectious Disease"/>
            <person name="Wu L."/>
            <person name="Ma J."/>
        </authorList>
    </citation>
    <scope>NUCLEOTIDE SEQUENCE [LARGE SCALE GENOMIC DNA]</scope>
    <source>
        <strain evidence="5">JCM 14736</strain>
    </source>
</reference>
<dbReference type="GO" id="GO:0006508">
    <property type="term" value="P:proteolysis"/>
    <property type="evidence" value="ECO:0007669"/>
    <property type="project" value="UniProtKB-KW"/>
</dbReference>
<feature type="domain" description="Adaptor protein ClpS core" evidence="3">
    <location>
        <begin position="24"/>
        <end position="96"/>
    </location>
</feature>
<evidence type="ECO:0000256" key="1">
    <source>
        <dbReference type="HAMAP-Rule" id="MF_00302"/>
    </source>
</evidence>
<keyword evidence="5" id="KW-1185">Reference proteome</keyword>
<evidence type="ECO:0000259" key="3">
    <source>
        <dbReference type="Pfam" id="PF02617"/>
    </source>
</evidence>
<name>A0ABP4XN62_9MICO</name>
<evidence type="ECO:0000256" key="2">
    <source>
        <dbReference type="SAM" id="MobiDB-lite"/>
    </source>
</evidence>
<dbReference type="RefSeq" id="WP_344031488.1">
    <property type="nucleotide sequence ID" value="NZ_BAAAOB010000001.1"/>
</dbReference>
<keyword evidence="4" id="KW-0378">Hydrolase</keyword>
<gene>
    <name evidence="1 4" type="primary">clpS</name>
    <name evidence="4" type="ORF">GCM10009768_17730</name>
</gene>
<protein>
    <recommendedName>
        <fullName evidence="1">ATP-dependent Clp protease adapter protein ClpS</fullName>
    </recommendedName>
</protein>
<comment type="caution">
    <text evidence="4">The sequence shown here is derived from an EMBL/GenBank/DDBJ whole genome shotgun (WGS) entry which is preliminary data.</text>
</comment>
<evidence type="ECO:0000313" key="4">
    <source>
        <dbReference type="EMBL" id="GAA1789148.1"/>
    </source>
</evidence>
<dbReference type="Gene3D" id="3.30.1390.10">
    <property type="match status" value="1"/>
</dbReference>
<evidence type="ECO:0000313" key="5">
    <source>
        <dbReference type="Proteomes" id="UP001500851"/>
    </source>
</evidence>
<keyword evidence="4" id="KW-0645">Protease</keyword>
<comment type="similarity">
    <text evidence="1">Belongs to the ClpS family.</text>
</comment>
<dbReference type="GO" id="GO:0008233">
    <property type="term" value="F:peptidase activity"/>
    <property type="evidence" value="ECO:0007669"/>
    <property type="project" value="UniProtKB-KW"/>
</dbReference>
<dbReference type="InterPro" id="IPR022935">
    <property type="entry name" value="ClpS"/>
</dbReference>
<dbReference type="SUPFAM" id="SSF54736">
    <property type="entry name" value="ClpS-like"/>
    <property type="match status" value="1"/>
</dbReference>
<proteinExistence type="inferred from homology"/>
<dbReference type="HAMAP" id="MF_00302">
    <property type="entry name" value="ClpS"/>
    <property type="match status" value="1"/>
</dbReference>